<evidence type="ECO:0000313" key="2">
    <source>
        <dbReference type="EMBL" id="NIJ52057.1"/>
    </source>
</evidence>
<dbReference type="Pfam" id="PF22322">
    <property type="entry name" value="DUF6973"/>
    <property type="match status" value="1"/>
</dbReference>
<dbReference type="RefSeq" id="WP_167268104.1">
    <property type="nucleotide sequence ID" value="NZ_JAASQJ010000001.1"/>
</dbReference>
<comment type="caution">
    <text evidence="2">The sequence shown here is derived from an EMBL/GenBank/DDBJ whole genome shotgun (WGS) entry which is preliminary data.</text>
</comment>
<gene>
    <name evidence="2" type="ORF">FHS68_001213</name>
</gene>
<dbReference type="Proteomes" id="UP001179181">
    <property type="component" value="Unassembled WGS sequence"/>
</dbReference>
<reference evidence="2 3" key="1">
    <citation type="submission" date="2020-03" db="EMBL/GenBank/DDBJ databases">
        <title>Genomic Encyclopedia of Type Strains, Phase IV (KMG-IV): sequencing the most valuable type-strain genomes for metagenomic binning, comparative biology and taxonomic classification.</title>
        <authorList>
            <person name="Goeker M."/>
        </authorList>
    </citation>
    <scope>NUCLEOTIDE SEQUENCE [LARGE SCALE GENOMIC DNA]</scope>
    <source>
        <strain evidence="2 3">DSM 102865</strain>
    </source>
</reference>
<keyword evidence="3" id="KW-1185">Reference proteome</keyword>
<accession>A0ABX0UH34</accession>
<sequence length="174" mass="19372">MEYLLLHPARASFYSAAAIMAKVSFNGPDGTKTNAKLHAVWTCFAIRQIILGAAVGEDNALAFVRTATSKHELTNQGVQNKFDNAAMDLHNNMSAREWMKNETKWGIGPLRKMPTDGQIIDNMNGKGNSCAMHPVNDILSWHGSINTQQEVIDVWNRLYNDLSSPNQHLVHINN</sequence>
<name>A0ABX0UH34_9BACT</name>
<evidence type="ECO:0000259" key="1">
    <source>
        <dbReference type="Pfam" id="PF22322"/>
    </source>
</evidence>
<dbReference type="InterPro" id="IPR054246">
    <property type="entry name" value="DUF6973"/>
</dbReference>
<evidence type="ECO:0000313" key="3">
    <source>
        <dbReference type="Proteomes" id="UP001179181"/>
    </source>
</evidence>
<protein>
    <recommendedName>
        <fullName evidence="1">DUF6973 domain-containing protein</fullName>
    </recommendedName>
</protein>
<feature type="domain" description="DUF6973" evidence="1">
    <location>
        <begin position="28"/>
        <end position="104"/>
    </location>
</feature>
<organism evidence="2 3">
    <name type="scientific">Dyadobacter arcticus</name>
    <dbReference type="NCBI Taxonomy" id="1078754"/>
    <lineage>
        <taxon>Bacteria</taxon>
        <taxon>Pseudomonadati</taxon>
        <taxon>Bacteroidota</taxon>
        <taxon>Cytophagia</taxon>
        <taxon>Cytophagales</taxon>
        <taxon>Spirosomataceae</taxon>
        <taxon>Dyadobacter</taxon>
    </lineage>
</organism>
<proteinExistence type="predicted"/>
<dbReference type="EMBL" id="JAASQJ010000001">
    <property type="protein sequence ID" value="NIJ52057.1"/>
    <property type="molecule type" value="Genomic_DNA"/>
</dbReference>